<sequence>MVTSGNASKFNFGITKYADTMSVISAITTNKRLMTAQSIIRFNMRVLPYLVVMRIEPALCNLRGDKKSTLCDNACTRF</sequence>
<organism evidence="1">
    <name type="scientific">Magnetococcus massalia (strain MO-1)</name>
    <dbReference type="NCBI Taxonomy" id="451514"/>
    <lineage>
        <taxon>Bacteria</taxon>
        <taxon>Pseudomonadati</taxon>
        <taxon>Pseudomonadota</taxon>
        <taxon>Magnetococcia</taxon>
        <taxon>Magnetococcales</taxon>
        <taxon>Magnetococcaceae</taxon>
        <taxon>Magnetococcus</taxon>
    </lineage>
</organism>
<evidence type="ECO:0000313" key="1">
    <source>
        <dbReference type="EMBL" id="CRH06091.1"/>
    </source>
</evidence>
<protein>
    <submittedName>
        <fullName evidence="1">Uncharacterized protein</fullName>
    </submittedName>
</protein>
<gene>
    <name evidence="1" type="ORF">MAGMO_1918</name>
</gene>
<proteinExistence type="predicted"/>
<accession>A0A1S7LJS5</accession>
<dbReference type="AlphaFoldDB" id="A0A1S7LJS5"/>
<dbReference type="EMBL" id="LO017727">
    <property type="protein sequence ID" value="CRH06091.1"/>
    <property type="molecule type" value="Genomic_DNA"/>
</dbReference>
<name>A0A1S7LJS5_MAGMO</name>
<reference evidence="1" key="1">
    <citation type="submission" date="2015-04" db="EMBL/GenBank/DDBJ databases">
        <authorList>
            <person name="Syromyatnikov M.Y."/>
            <person name="Popov V.N."/>
        </authorList>
    </citation>
    <scope>NUCLEOTIDE SEQUENCE</scope>
    <source>
        <strain evidence="1">MO-1</strain>
    </source>
</reference>